<reference evidence="2 3" key="1">
    <citation type="journal article" date="2019" name="Sci. Rep.">
        <title>Orb-weaving spider Araneus ventricosus genome elucidates the spidroin gene catalogue.</title>
        <authorList>
            <person name="Kono N."/>
            <person name="Nakamura H."/>
            <person name="Ohtoshi R."/>
            <person name="Moran D.A.P."/>
            <person name="Shinohara A."/>
            <person name="Yoshida Y."/>
            <person name="Fujiwara M."/>
            <person name="Mori M."/>
            <person name="Tomita M."/>
            <person name="Arakawa K."/>
        </authorList>
    </citation>
    <scope>NUCLEOTIDE SEQUENCE [LARGE SCALE GENOMIC DNA]</scope>
</reference>
<dbReference type="AlphaFoldDB" id="A0A4Y2M4A5"/>
<feature type="compositionally biased region" description="Polar residues" evidence="1">
    <location>
        <begin position="90"/>
        <end position="102"/>
    </location>
</feature>
<organism evidence="2 3">
    <name type="scientific">Araneus ventricosus</name>
    <name type="common">Orbweaver spider</name>
    <name type="synonym">Epeira ventricosa</name>
    <dbReference type="NCBI Taxonomy" id="182803"/>
    <lineage>
        <taxon>Eukaryota</taxon>
        <taxon>Metazoa</taxon>
        <taxon>Ecdysozoa</taxon>
        <taxon>Arthropoda</taxon>
        <taxon>Chelicerata</taxon>
        <taxon>Arachnida</taxon>
        <taxon>Araneae</taxon>
        <taxon>Araneomorphae</taxon>
        <taxon>Entelegynae</taxon>
        <taxon>Araneoidea</taxon>
        <taxon>Araneidae</taxon>
        <taxon>Araneus</taxon>
    </lineage>
</organism>
<evidence type="ECO:0000313" key="2">
    <source>
        <dbReference type="EMBL" id="GBN21559.1"/>
    </source>
</evidence>
<dbReference type="Proteomes" id="UP000499080">
    <property type="component" value="Unassembled WGS sequence"/>
</dbReference>
<comment type="caution">
    <text evidence="2">The sequence shown here is derived from an EMBL/GenBank/DDBJ whole genome shotgun (WGS) entry which is preliminary data.</text>
</comment>
<gene>
    <name evidence="2" type="ORF">AVEN_124914_1</name>
</gene>
<name>A0A4Y2M4A5_ARAVE</name>
<keyword evidence="3" id="KW-1185">Reference proteome</keyword>
<feature type="region of interest" description="Disordered" evidence="1">
    <location>
        <begin position="90"/>
        <end position="121"/>
    </location>
</feature>
<evidence type="ECO:0000256" key="1">
    <source>
        <dbReference type="SAM" id="MobiDB-lite"/>
    </source>
</evidence>
<proteinExistence type="predicted"/>
<sequence>MMGGETRKKKLSCPAKRGILTHGFLGSLRPEKCDADYFGRIIFGTDEVKLVLKLELRLFSGRSKESKIFYLRENAELLFCKTSSSQRILANPSDPKTYTLQPETDLKDFETQPGPSTSTYDDEVYRSDLVHRQQHLVTQPELNDLVRDLELHKSKSQLLGS</sequence>
<accession>A0A4Y2M4A5</accession>
<dbReference type="EMBL" id="BGPR01006755">
    <property type="protein sequence ID" value="GBN21559.1"/>
    <property type="molecule type" value="Genomic_DNA"/>
</dbReference>
<evidence type="ECO:0000313" key="3">
    <source>
        <dbReference type="Proteomes" id="UP000499080"/>
    </source>
</evidence>
<protein>
    <submittedName>
        <fullName evidence="2">Uncharacterized protein</fullName>
    </submittedName>
</protein>